<feature type="non-terminal residue" evidence="2">
    <location>
        <position position="60"/>
    </location>
</feature>
<feature type="compositionally biased region" description="Basic residues" evidence="1">
    <location>
        <begin position="12"/>
        <end position="21"/>
    </location>
</feature>
<feature type="compositionally biased region" description="Polar residues" evidence="1">
    <location>
        <begin position="1"/>
        <end position="10"/>
    </location>
</feature>
<sequence length="60" mass="6822">RSPSDPSTWRRTWAKTKHTRPCRSQQSPRCAWPGRAERECARCARGGGDAFSCRRGRMAS</sequence>
<evidence type="ECO:0000313" key="2">
    <source>
        <dbReference type="EMBL" id="CAK0877599.1"/>
    </source>
</evidence>
<organism evidence="2 3">
    <name type="scientific">Prorocentrum cordatum</name>
    <dbReference type="NCBI Taxonomy" id="2364126"/>
    <lineage>
        <taxon>Eukaryota</taxon>
        <taxon>Sar</taxon>
        <taxon>Alveolata</taxon>
        <taxon>Dinophyceae</taxon>
        <taxon>Prorocentrales</taxon>
        <taxon>Prorocentraceae</taxon>
        <taxon>Prorocentrum</taxon>
    </lineage>
</organism>
<gene>
    <name evidence="2" type="ORF">PCOR1329_LOCUS61618</name>
</gene>
<protein>
    <submittedName>
        <fullName evidence="2">Uncharacterized protein</fullName>
    </submittedName>
</protein>
<name>A0ABN9VVT8_9DINO</name>
<comment type="caution">
    <text evidence="2">The sequence shown here is derived from an EMBL/GenBank/DDBJ whole genome shotgun (WGS) entry which is preliminary data.</text>
</comment>
<feature type="region of interest" description="Disordered" evidence="1">
    <location>
        <begin position="1"/>
        <end position="28"/>
    </location>
</feature>
<proteinExistence type="predicted"/>
<evidence type="ECO:0000256" key="1">
    <source>
        <dbReference type="SAM" id="MobiDB-lite"/>
    </source>
</evidence>
<keyword evidence="3" id="KW-1185">Reference proteome</keyword>
<dbReference type="EMBL" id="CAUYUJ010017755">
    <property type="protein sequence ID" value="CAK0877599.1"/>
    <property type="molecule type" value="Genomic_DNA"/>
</dbReference>
<evidence type="ECO:0000313" key="3">
    <source>
        <dbReference type="Proteomes" id="UP001189429"/>
    </source>
</evidence>
<feature type="non-terminal residue" evidence="2">
    <location>
        <position position="1"/>
    </location>
</feature>
<accession>A0ABN9VVT8</accession>
<reference evidence="2" key="1">
    <citation type="submission" date="2023-10" db="EMBL/GenBank/DDBJ databases">
        <authorList>
            <person name="Chen Y."/>
            <person name="Shah S."/>
            <person name="Dougan E. K."/>
            <person name="Thang M."/>
            <person name="Chan C."/>
        </authorList>
    </citation>
    <scope>NUCLEOTIDE SEQUENCE [LARGE SCALE GENOMIC DNA]</scope>
</reference>
<dbReference type="Proteomes" id="UP001189429">
    <property type="component" value="Unassembled WGS sequence"/>
</dbReference>